<evidence type="ECO:0000313" key="14">
    <source>
        <dbReference type="EMBL" id="CAH2284614.1"/>
    </source>
</evidence>
<organism evidence="14 15">
    <name type="scientific">Pelobates cultripes</name>
    <name type="common">Western spadefoot toad</name>
    <dbReference type="NCBI Taxonomy" id="61616"/>
    <lineage>
        <taxon>Eukaryota</taxon>
        <taxon>Metazoa</taxon>
        <taxon>Chordata</taxon>
        <taxon>Craniata</taxon>
        <taxon>Vertebrata</taxon>
        <taxon>Euteleostomi</taxon>
        <taxon>Amphibia</taxon>
        <taxon>Batrachia</taxon>
        <taxon>Anura</taxon>
        <taxon>Pelobatoidea</taxon>
        <taxon>Pelobatidae</taxon>
        <taxon>Pelobates</taxon>
    </lineage>
</organism>
<feature type="domain" description="C2H2-type" evidence="13">
    <location>
        <begin position="1650"/>
        <end position="1679"/>
    </location>
</feature>
<gene>
    <name evidence="14" type="ORF">PECUL_23A053744</name>
</gene>
<feature type="domain" description="C2H2-type" evidence="13">
    <location>
        <begin position="1622"/>
        <end position="1649"/>
    </location>
</feature>
<reference evidence="14" key="1">
    <citation type="submission" date="2022-03" db="EMBL/GenBank/DDBJ databases">
        <authorList>
            <person name="Alioto T."/>
            <person name="Alioto T."/>
            <person name="Gomez Garrido J."/>
        </authorList>
    </citation>
    <scope>NUCLEOTIDE SEQUENCE</scope>
</reference>
<dbReference type="FunFam" id="3.30.160.60:FF:001819">
    <property type="entry name" value="zinc finger protein 407"/>
    <property type="match status" value="1"/>
</dbReference>
<feature type="domain" description="C2H2-type" evidence="13">
    <location>
        <begin position="1680"/>
        <end position="1707"/>
    </location>
</feature>
<dbReference type="SUPFAM" id="SSF57667">
    <property type="entry name" value="beta-beta-alpha zinc fingers"/>
    <property type="match status" value="4"/>
</dbReference>
<dbReference type="GO" id="GO:0005634">
    <property type="term" value="C:nucleus"/>
    <property type="evidence" value="ECO:0007669"/>
    <property type="project" value="UniProtKB-SubCell"/>
</dbReference>
<feature type="region of interest" description="Disordered" evidence="12">
    <location>
        <begin position="378"/>
        <end position="414"/>
    </location>
</feature>
<keyword evidence="2" id="KW-0479">Metal-binding</keyword>
<accession>A0AAD1RZJ2</accession>
<dbReference type="EMBL" id="OW240915">
    <property type="protein sequence ID" value="CAH2284614.1"/>
    <property type="molecule type" value="Genomic_DNA"/>
</dbReference>
<keyword evidence="6" id="KW-0805">Transcription regulation</keyword>
<dbReference type="FunFam" id="3.30.160.60:FF:000969">
    <property type="entry name" value="Zinc finger protein 407"/>
    <property type="match status" value="1"/>
</dbReference>
<dbReference type="Proteomes" id="UP001295444">
    <property type="component" value="Chromosome 04"/>
</dbReference>
<evidence type="ECO:0000256" key="3">
    <source>
        <dbReference type="ARBA" id="ARBA00022737"/>
    </source>
</evidence>
<dbReference type="InterPro" id="IPR013087">
    <property type="entry name" value="Znf_C2H2_type"/>
</dbReference>
<name>A0AAD1RZJ2_PELCU</name>
<feature type="region of interest" description="Disordered" evidence="12">
    <location>
        <begin position="1383"/>
        <end position="1402"/>
    </location>
</feature>
<feature type="region of interest" description="Disordered" evidence="12">
    <location>
        <begin position="1247"/>
        <end position="1271"/>
    </location>
</feature>
<dbReference type="FunFam" id="3.30.160.60:FF:001138">
    <property type="entry name" value="zinc finger protein 407 isoform X1"/>
    <property type="match status" value="1"/>
</dbReference>
<evidence type="ECO:0000256" key="11">
    <source>
        <dbReference type="SAM" id="Coils"/>
    </source>
</evidence>
<dbReference type="PANTHER" id="PTHR24403:SF60">
    <property type="entry name" value="ZINC FINGER PROTEIN 407"/>
    <property type="match status" value="1"/>
</dbReference>
<evidence type="ECO:0000256" key="12">
    <source>
        <dbReference type="SAM" id="MobiDB-lite"/>
    </source>
</evidence>
<feature type="domain" description="C2H2-type" evidence="13">
    <location>
        <begin position="1708"/>
        <end position="1735"/>
    </location>
</feature>
<keyword evidence="5" id="KW-0862">Zinc</keyword>
<feature type="domain" description="C2H2-type" evidence="13">
    <location>
        <begin position="1435"/>
        <end position="1464"/>
    </location>
</feature>
<dbReference type="SMART" id="SM00355">
    <property type="entry name" value="ZnF_C2H2"/>
    <property type="match status" value="21"/>
</dbReference>
<dbReference type="InterPro" id="IPR036236">
    <property type="entry name" value="Znf_C2H2_sf"/>
</dbReference>
<dbReference type="FunFam" id="3.30.160.60:FF:000322">
    <property type="entry name" value="GDNF-inducible zinc finger protein 1"/>
    <property type="match status" value="1"/>
</dbReference>
<dbReference type="GO" id="GO:0045944">
    <property type="term" value="P:positive regulation of transcription by RNA polymerase II"/>
    <property type="evidence" value="ECO:0007669"/>
    <property type="project" value="TreeGrafter"/>
</dbReference>
<evidence type="ECO:0000256" key="6">
    <source>
        <dbReference type="ARBA" id="ARBA00023015"/>
    </source>
</evidence>
<feature type="compositionally biased region" description="Basic and acidic residues" evidence="12">
    <location>
        <begin position="400"/>
        <end position="414"/>
    </location>
</feature>
<feature type="compositionally biased region" description="Basic and acidic residues" evidence="12">
    <location>
        <begin position="1278"/>
        <end position="1290"/>
    </location>
</feature>
<dbReference type="FunFam" id="3.30.160.60:FF:001030">
    <property type="entry name" value="Zinc finger protein 407"/>
    <property type="match status" value="1"/>
</dbReference>
<keyword evidence="11" id="KW-0175">Coiled coil</keyword>
<dbReference type="FunFam" id="3.30.160.60:FF:001514">
    <property type="entry name" value="Zinc finger protein 407"/>
    <property type="match status" value="1"/>
</dbReference>
<evidence type="ECO:0000313" key="15">
    <source>
        <dbReference type="Proteomes" id="UP001295444"/>
    </source>
</evidence>
<evidence type="ECO:0000256" key="1">
    <source>
        <dbReference type="ARBA" id="ARBA00004123"/>
    </source>
</evidence>
<feature type="compositionally biased region" description="Basic and acidic residues" evidence="12">
    <location>
        <begin position="1255"/>
        <end position="1269"/>
    </location>
</feature>
<dbReference type="PROSITE" id="PS00028">
    <property type="entry name" value="ZINC_FINGER_C2H2_1"/>
    <property type="match status" value="5"/>
</dbReference>
<dbReference type="PROSITE" id="PS50157">
    <property type="entry name" value="ZINC_FINGER_C2H2_2"/>
    <property type="match status" value="7"/>
</dbReference>
<evidence type="ECO:0000256" key="2">
    <source>
        <dbReference type="ARBA" id="ARBA00022723"/>
    </source>
</evidence>
<feature type="region of interest" description="Disordered" evidence="12">
    <location>
        <begin position="1276"/>
        <end position="1295"/>
    </location>
</feature>
<keyword evidence="3" id="KW-0677">Repeat</keyword>
<sequence length="2228" mass="248721">MKRHHRSLQRSKAFFYTHANKRGRFLARLLRGQIPRTQVRKLHLTSGVISSLPVDIAGEFQLFYQSLYNLDAENTQAHSATIMARTRDYLHATVEPTISPDTATDLETQITEDELAAALKRPPPALLHRVTQTRTITHSCHKTRAKNNLPSGGHVPCVFLPAPCVPHRQRDAGALRIYGRPLVTKIIASESGVFPGQASLCSVRQQMSEPNSPSKMEDTSVDSTCLAKRIKLDIAEPNKECKGGDFYSETCANNKQKEKVEVAINQGDVTCNEGEKQSYAAHLVKISDLDCPVEEDPFSTKPDFHKQVEENSVSVAAENSSQLQLDTQNKIFSCEPCGFKCFNEDIFKKHCTGKDRHPLCVGKVETLTKINVSYKSHSNLSKKSKKDKAGLSQSSPKTQDSGDKDSVVGDLSNKDISSKGNLTALSQKRGNISTKVCTPITSAPDNTREEIVKALPLKMSRSSLAKKGSKQSLNVPSKAILNIIARRAWYKKECEKASLFRRKIGFGHIRKRLARLAHANLKDKHNIKPSLKSRRAAAEPCYHAYCQDMIEETNHACKTFNEDNNQIKSKFRHKCPYCKHASKNRKGIAKPEKRRLGEGIDFYCQTCGCCSVTKEDFENHYQNETHKKSQVSLKCYICKLVAPDELIFKTHMNAHHYMFFHCPTCKTYFTEHKALLQHKTSQQHISGEKQKEKVSSCPLASAAEVVESSNLEGVHNTIIHAIKHELEENVVNPLKECVITEESHCEAKKSRFQCKKCFYKTRSSTVLTRHIKLRHARDYHFLCKACNIYSMCKEGMEKHIKRSKHIQNAKKHNIGLLFDECIEKVWFSGVADLAVSEGARPESEASITSLSISQELLPSTEESLCCSPASSELDSALANAPKRGRPKGNISRICPHCGLLASSVTNLAVHIRRKHSHQYSYLCKVCNYYTVTKGDMERHCTTKKHESRVAEEKNGQQKSIIVISDGTNFETASKKKGRLAPPNSEQSISISTVNLPVDANTSHEISSNLEGNQNVQMENESQSEVMETNVSGNVTFRKRSLDNGRKKCAHCDFVPYSASSLEAHIKNKHSNEFVFYCIACEYCAVTCTEMTKHAATEKHKIKHNNYQSNSSGLDINDTIQNFPIGIPKPSHQIESQECIAELTEGTEVNINNSNYGPLEKESEIIELGVSHASSGPAVQGDETELSVCKELNSVNYSNNESTLARFSENDRNEDSALRTITTCQGQQIKETGFPSIETKVLSKDITSEENNEGMESEHINLSKTSKNEQTETLNIVKSSEKDYSVEKADEGTNVSQNDRIEKNSCYEITYVEEGETCIANSNWETGDATDNFASEERVAIDPCDKVQNVSQFDSSIVKLKYCDVVQMTATSVSQVCNTTKSIESEVKPGKRKKGNGNSQGESTRIRCDDCGFLADGLSGLNVHIAMKHPTKEKHFHCLLCGKSFYTESNLHQHLSSVGHLRNEQASFEELPEGGTAFKCVKCTEHFDSEQTLFLHIKEEHEELLREVNKYIEEDTEQINREREQNQGNVCKYCGKICKSSNSMAFLAHIRTHTGSKPFKCKICHFAAAQLGDARYHVKRHLGMREYKCHVCGTVRCSYILPERTRRIKLTKYTVGVNEEGKFSCNLCDRSFRERWALNNHMKLHTGEKPFKCTWPTCHYSFLTASAMKDHYRTHTGEKSFLCDLCGFAGGTRHALTKHRRQHTGEKPFKCDECDFASTTQSHLTRHKRVHTGEKPYRCPWCEYRSNCAENVRKHILHTGKHEGVKMYNCPKCDYATNAPAEFRNHLKEQHLDIENPDLAYLHAGIVSKSFECRLKGQGANFVESISPFTASATQEPSPVAEKIARGSKKPPRNSAEQVQQVIIIQGFSSEYDGDFTLDTSVEETAAATLQTLAMAGQVARVVHITEDGQVITTDQTAHIPGAILTEQLQEGATQVVVVEGPVGDEDVAESVSIETVTDSSGNVVQQVMSQGIIDTTQSVHTADPSSALDALLCAVTELGNSEDVQSQRNRTGREIEESLVINANQECNESPAEVQVYHEIQECQQEIEPMEVVRQVMHSSSILTAQESAQAAFKKMVQGVLQFAVCDSAAADQLMKEGVTQVIVNDEGTVHMVSREGPRIIMHNTETHTLSLPEQHMDILESGGGISQIIVTEELAQAMAQNVDGSFPEGTTHYIVTELPHGEKESIYSHTLMEVEESEGLVHEETATETDAPSEETTEEVTSMVVYT</sequence>
<proteinExistence type="predicted"/>
<protein>
    <submittedName>
        <fullName evidence="14">Zinc finger 407</fullName>
    </submittedName>
</protein>
<dbReference type="SMART" id="SM00451">
    <property type="entry name" value="ZnF_U1"/>
    <property type="match status" value="6"/>
</dbReference>
<feature type="region of interest" description="Disordered" evidence="12">
    <location>
        <begin position="2203"/>
        <end position="2228"/>
    </location>
</feature>
<feature type="domain" description="C2H2-type" evidence="13">
    <location>
        <begin position="660"/>
        <end position="689"/>
    </location>
</feature>
<keyword evidence="4 10" id="KW-0863">Zinc-finger</keyword>
<evidence type="ECO:0000259" key="13">
    <source>
        <dbReference type="PROSITE" id="PS50157"/>
    </source>
</evidence>
<keyword evidence="7" id="KW-0238">DNA-binding</keyword>
<dbReference type="FunFam" id="3.30.160.60:FF:001710">
    <property type="entry name" value="Zinc finger protein 407 isoform 1"/>
    <property type="match status" value="1"/>
</dbReference>
<feature type="domain" description="C2H2-type" evidence="13">
    <location>
        <begin position="1477"/>
        <end position="1500"/>
    </location>
</feature>
<keyword evidence="9" id="KW-0539">Nucleus</keyword>
<comment type="subcellular location">
    <subcellularLocation>
        <location evidence="1">Nucleus</location>
    </subcellularLocation>
</comment>
<dbReference type="InterPro" id="IPR050688">
    <property type="entry name" value="Zinc_finger/UBP_domain"/>
</dbReference>
<dbReference type="GO" id="GO:0008270">
    <property type="term" value="F:zinc ion binding"/>
    <property type="evidence" value="ECO:0007669"/>
    <property type="project" value="UniProtKB-KW"/>
</dbReference>
<evidence type="ECO:0000256" key="8">
    <source>
        <dbReference type="ARBA" id="ARBA00023163"/>
    </source>
</evidence>
<dbReference type="FunFam" id="3.30.160.60:FF:000721">
    <property type="entry name" value="Zinc finger protein 407"/>
    <property type="match status" value="1"/>
</dbReference>
<dbReference type="Pfam" id="PF00096">
    <property type="entry name" value="zf-C2H2"/>
    <property type="match status" value="2"/>
</dbReference>
<dbReference type="GO" id="GO:0003677">
    <property type="term" value="F:DNA binding"/>
    <property type="evidence" value="ECO:0007669"/>
    <property type="project" value="UniProtKB-KW"/>
</dbReference>
<dbReference type="PANTHER" id="PTHR24403">
    <property type="entry name" value="ZINC FINGER PROTEIN"/>
    <property type="match status" value="1"/>
</dbReference>
<evidence type="ECO:0000256" key="7">
    <source>
        <dbReference type="ARBA" id="ARBA00023125"/>
    </source>
</evidence>
<evidence type="ECO:0000256" key="4">
    <source>
        <dbReference type="ARBA" id="ARBA00022771"/>
    </source>
</evidence>
<evidence type="ECO:0000256" key="9">
    <source>
        <dbReference type="ARBA" id="ARBA00023242"/>
    </source>
</evidence>
<dbReference type="InterPro" id="IPR003604">
    <property type="entry name" value="Matrin/U1-like-C_Znf_C2H2"/>
</dbReference>
<feature type="region of interest" description="Disordered" evidence="12">
    <location>
        <begin position="1830"/>
        <end position="1856"/>
    </location>
</feature>
<evidence type="ECO:0000256" key="5">
    <source>
        <dbReference type="ARBA" id="ARBA00022833"/>
    </source>
</evidence>
<feature type="coiled-coil region" evidence="11">
    <location>
        <begin position="1493"/>
        <end position="1524"/>
    </location>
</feature>
<keyword evidence="15" id="KW-1185">Reference proteome</keyword>
<evidence type="ECO:0000256" key="10">
    <source>
        <dbReference type="PROSITE-ProRule" id="PRU00042"/>
    </source>
</evidence>
<keyword evidence="8" id="KW-0804">Transcription</keyword>
<dbReference type="Gene3D" id="3.30.160.60">
    <property type="entry name" value="Classic Zinc Finger"/>
    <property type="match status" value="9"/>
</dbReference>